<feature type="chain" id="PRO_5041270400" evidence="1">
    <location>
        <begin position="29"/>
        <end position="170"/>
    </location>
</feature>
<evidence type="ECO:0000313" key="2">
    <source>
        <dbReference type="EMBL" id="MDH6065248.1"/>
    </source>
</evidence>
<dbReference type="AlphaFoldDB" id="A0AA43KH59"/>
<dbReference type="GeneID" id="83684827"/>
<proteinExistence type="predicted"/>
<dbReference type="RefSeq" id="WP_280652086.1">
    <property type="nucleotide sequence ID" value="NZ_JANQDL010000103.1"/>
</dbReference>
<protein>
    <submittedName>
        <fullName evidence="2">Uncharacterized protein</fullName>
    </submittedName>
</protein>
<sequence length="170" mass="18479">MNFSRVSKILASLLLSVLLLTTACTPQAPGRFDEVQKESTQQKSGQAVVKTATQGSEFNQFFPNGENGYERVFTQEKKGFAEAKLKKDGKDLAMLAVSDTSSTPATAASYSNSTKTIAGYPAREIGNTQTAVLVNNRYQVKVLSRDPSFTASDRADWIEKFNLNGLAALK</sequence>
<name>A0AA43KH59_9CYAN</name>
<organism evidence="2 3">
    <name type="scientific">Umezakia ovalisporum FSS-62</name>
    <dbReference type="NCBI Taxonomy" id="2971776"/>
    <lineage>
        <taxon>Bacteria</taxon>
        <taxon>Bacillati</taxon>
        <taxon>Cyanobacteriota</taxon>
        <taxon>Cyanophyceae</taxon>
        <taxon>Nostocales</taxon>
        <taxon>Nodulariaceae</taxon>
        <taxon>Umezakia</taxon>
    </lineage>
</organism>
<evidence type="ECO:0000256" key="1">
    <source>
        <dbReference type="SAM" id="SignalP"/>
    </source>
</evidence>
<reference evidence="2 3" key="1">
    <citation type="journal article" date="2023" name="J. Phycol.">
        <title>Chrysosporum ovalisporum is synonymous with the true-branching cyanobacterium Umezakia natans (Nostocales/Aphanizomenonaceae).</title>
        <authorList>
            <person name="McGregor G.B."/>
            <person name="Sendall B.C."/>
            <person name="Niiyama Y."/>
            <person name="Tuji A."/>
            <person name="Willis A."/>
        </authorList>
    </citation>
    <scope>NUCLEOTIDE SEQUENCE [LARGE SCALE GENOMIC DNA]</scope>
    <source>
        <strain evidence="2 3">FSS-62</strain>
    </source>
</reference>
<feature type="signal peptide" evidence="1">
    <location>
        <begin position="1"/>
        <end position="28"/>
    </location>
</feature>
<comment type="caution">
    <text evidence="2">The sequence shown here is derived from an EMBL/GenBank/DDBJ whole genome shotgun (WGS) entry which is preliminary data.</text>
</comment>
<dbReference type="EMBL" id="JANQDL010000103">
    <property type="protein sequence ID" value="MDH6065248.1"/>
    <property type="molecule type" value="Genomic_DNA"/>
</dbReference>
<accession>A0AA43KH59</accession>
<dbReference type="PROSITE" id="PS51257">
    <property type="entry name" value="PROKAR_LIPOPROTEIN"/>
    <property type="match status" value="1"/>
</dbReference>
<keyword evidence="1" id="KW-0732">Signal</keyword>
<evidence type="ECO:0000313" key="3">
    <source>
        <dbReference type="Proteomes" id="UP001159370"/>
    </source>
</evidence>
<dbReference type="Proteomes" id="UP001159370">
    <property type="component" value="Unassembled WGS sequence"/>
</dbReference>
<gene>
    <name evidence="2" type="ORF">NWP23_16095</name>
</gene>